<dbReference type="AlphaFoldDB" id="A0A381WIB3"/>
<evidence type="ECO:0000256" key="1">
    <source>
        <dbReference type="SAM" id="MobiDB-lite"/>
    </source>
</evidence>
<dbReference type="EMBL" id="UINC01011891">
    <property type="protein sequence ID" value="SVA52209.1"/>
    <property type="molecule type" value="Genomic_DNA"/>
</dbReference>
<sequence length="78" mass="8016">MARKDEESNVAGNAMPDPSKLSTASGQLGPVCAITGRALTFAEAIVMDNEYVCWEAYVEATGAGPATEGKPVTGLQLG</sequence>
<name>A0A381WIB3_9ZZZZ</name>
<reference evidence="2" key="1">
    <citation type="submission" date="2018-05" db="EMBL/GenBank/DDBJ databases">
        <authorList>
            <person name="Lanie J.A."/>
            <person name="Ng W.-L."/>
            <person name="Kazmierczak K.M."/>
            <person name="Andrzejewski T.M."/>
            <person name="Davidsen T.M."/>
            <person name="Wayne K.J."/>
            <person name="Tettelin H."/>
            <person name="Glass J.I."/>
            <person name="Rusch D."/>
            <person name="Podicherti R."/>
            <person name="Tsui H.-C.T."/>
            <person name="Winkler M.E."/>
        </authorList>
    </citation>
    <scope>NUCLEOTIDE SEQUENCE</scope>
</reference>
<protein>
    <submittedName>
        <fullName evidence="2">Uncharacterized protein</fullName>
    </submittedName>
</protein>
<feature type="region of interest" description="Disordered" evidence="1">
    <location>
        <begin position="1"/>
        <end position="26"/>
    </location>
</feature>
<proteinExistence type="predicted"/>
<evidence type="ECO:0000313" key="2">
    <source>
        <dbReference type="EMBL" id="SVA52209.1"/>
    </source>
</evidence>
<gene>
    <name evidence="2" type="ORF">METZ01_LOCUS105063</name>
</gene>
<accession>A0A381WIB3</accession>
<organism evidence="2">
    <name type="scientific">marine metagenome</name>
    <dbReference type="NCBI Taxonomy" id="408172"/>
    <lineage>
        <taxon>unclassified sequences</taxon>
        <taxon>metagenomes</taxon>
        <taxon>ecological metagenomes</taxon>
    </lineage>
</organism>